<sequence>MCLATRAIILLKSNMKTVLVLNANFEPINICSTHRAIGLIYLDKASLVLNGRGVIHTINQDYPKPSVIRLQYMVHCPRPQVPLSRKEIFRRDNYTCQYCGKHSDELTIDHVIPKHLGGAHTWENVVTACARCNHLKGGRTLEMTNMQLHSKPHAPPSSAEYIFEKHIAENEEWEPFLQGW</sequence>
<protein>
    <recommendedName>
        <fullName evidence="1">HNH nuclease domain-containing protein</fullName>
    </recommendedName>
</protein>
<dbReference type="PANTHER" id="PTHR33877">
    <property type="entry name" value="SLL1193 PROTEIN"/>
    <property type="match status" value="1"/>
</dbReference>
<dbReference type="AlphaFoldDB" id="A0A101FXS0"/>
<accession>A0A101FXS0</accession>
<dbReference type="InterPro" id="IPR003615">
    <property type="entry name" value="HNH_nuc"/>
</dbReference>
<dbReference type="InterPro" id="IPR052892">
    <property type="entry name" value="NA-targeting_endonuclease"/>
</dbReference>
<reference evidence="2 3" key="1">
    <citation type="journal article" date="2015" name="MBio">
        <title>Genome-Resolved Metagenomic Analysis Reveals Roles for Candidate Phyla and Other Microbial Community Members in Biogeochemical Transformations in Oil Reservoirs.</title>
        <authorList>
            <person name="Hu P."/>
            <person name="Tom L."/>
            <person name="Singh A."/>
            <person name="Thomas B.C."/>
            <person name="Baker B.J."/>
            <person name="Piceno Y.M."/>
            <person name="Andersen G.L."/>
            <person name="Banfield J.F."/>
        </authorList>
    </citation>
    <scope>NUCLEOTIDE SEQUENCE [LARGE SCALE GENOMIC DNA]</scope>
    <source>
        <strain evidence="2">46_16</strain>
    </source>
</reference>
<evidence type="ECO:0000313" key="3">
    <source>
        <dbReference type="Proteomes" id="UP000064249"/>
    </source>
</evidence>
<proteinExistence type="predicted"/>
<dbReference type="SMART" id="SM00507">
    <property type="entry name" value="HNHc"/>
    <property type="match status" value="1"/>
</dbReference>
<dbReference type="Proteomes" id="UP000064249">
    <property type="component" value="Unassembled WGS sequence"/>
</dbReference>
<gene>
    <name evidence="2" type="ORF">XD73_0694</name>
</gene>
<dbReference type="PATRIC" id="fig|167964.4.peg.1558"/>
<evidence type="ECO:0000313" key="2">
    <source>
        <dbReference type="EMBL" id="KUK46441.1"/>
    </source>
</evidence>
<dbReference type="PANTHER" id="PTHR33877:SF2">
    <property type="entry name" value="OS07G0170200 PROTEIN"/>
    <property type="match status" value="1"/>
</dbReference>
<name>A0A101FXS0_9CHLR</name>
<dbReference type="Gene3D" id="1.10.30.50">
    <property type="match status" value="1"/>
</dbReference>
<feature type="domain" description="HNH nuclease" evidence="1">
    <location>
        <begin position="83"/>
        <end position="134"/>
    </location>
</feature>
<organism evidence="2 3">
    <name type="scientific">Anaerolinea thermophila</name>
    <dbReference type="NCBI Taxonomy" id="167964"/>
    <lineage>
        <taxon>Bacteria</taxon>
        <taxon>Bacillati</taxon>
        <taxon>Chloroflexota</taxon>
        <taxon>Anaerolineae</taxon>
        <taxon>Anaerolineales</taxon>
        <taxon>Anaerolineaceae</taxon>
        <taxon>Anaerolinea</taxon>
    </lineage>
</organism>
<dbReference type="InterPro" id="IPR029471">
    <property type="entry name" value="HNH_5"/>
</dbReference>
<dbReference type="Pfam" id="PF14279">
    <property type="entry name" value="HNH_5"/>
    <property type="match status" value="1"/>
</dbReference>
<dbReference type="CDD" id="cd00085">
    <property type="entry name" value="HNHc"/>
    <property type="match status" value="1"/>
</dbReference>
<comment type="caution">
    <text evidence="2">The sequence shown here is derived from an EMBL/GenBank/DDBJ whole genome shotgun (WGS) entry which is preliminary data.</text>
</comment>
<evidence type="ECO:0000259" key="1">
    <source>
        <dbReference type="SMART" id="SM00507"/>
    </source>
</evidence>
<dbReference type="EMBL" id="LGFU01000028">
    <property type="protein sequence ID" value="KUK46441.1"/>
    <property type="molecule type" value="Genomic_DNA"/>
</dbReference>